<dbReference type="STRING" id="75922.BST47_11450"/>
<keyword evidence="2" id="KW-0808">Transferase</keyword>
<protein>
    <submittedName>
        <fullName evidence="2">Sulfotransferase family protein</fullName>
    </submittedName>
</protein>
<dbReference type="SUPFAM" id="SSF52540">
    <property type="entry name" value="P-loop containing nucleoside triphosphate hydrolases"/>
    <property type="match status" value="1"/>
</dbReference>
<gene>
    <name evidence="2" type="ORF">BST47_11450</name>
</gene>
<reference evidence="2 3" key="1">
    <citation type="submission" date="2017-02" db="EMBL/GenBank/DDBJ databases">
        <title>The new phylogeny of genus Mycobacterium.</title>
        <authorList>
            <person name="Tortoli E."/>
            <person name="Trovato A."/>
            <person name="Cirillo D.M."/>
        </authorList>
    </citation>
    <scope>NUCLEOTIDE SEQUENCE [LARGE SCALE GENOMIC DNA]</scope>
    <source>
        <strain evidence="2 3">DSM 44338</strain>
    </source>
</reference>
<dbReference type="InterPro" id="IPR052736">
    <property type="entry name" value="Stf3_sulfotransferase"/>
</dbReference>
<proteinExistence type="predicted"/>
<dbReference type="Proteomes" id="UP000192411">
    <property type="component" value="Unassembled WGS sequence"/>
</dbReference>
<dbReference type="AlphaFoldDB" id="A0A1X0JRN1"/>
<dbReference type="Gene3D" id="3.40.50.300">
    <property type="entry name" value="P-loop containing nucleotide triphosphate hydrolases"/>
    <property type="match status" value="1"/>
</dbReference>
<dbReference type="EMBL" id="MVIM01000005">
    <property type="protein sequence ID" value="ORB65578.1"/>
    <property type="molecule type" value="Genomic_DNA"/>
</dbReference>
<organism evidence="2 3">
    <name type="scientific">Mycolicibacterium tusciae</name>
    <dbReference type="NCBI Taxonomy" id="75922"/>
    <lineage>
        <taxon>Bacteria</taxon>
        <taxon>Bacillati</taxon>
        <taxon>Actinomycetota</taxon>
        <taxon>Actinomycetes</taxon>
        <taxon>Mycobacteriales</taxon>
        <taxon>Mycobacteriaceae</taxon>
        <taxon>Mycolicibacterium</taxon>
    </lineage>
</organism>
<dbReference type="Pfam" id="PF13469">
    <property type="entry name" value="Sulfotransfer_3"/>
    <property type="match status" value="1"/>
</dbReference>
<feature type="compositionally biased region" description="Low complexity" evidence="1">
    <location>
        <begin position="1"/>
        <end position="19"/>
    </location>
</feature>
<accession>A0A1X0JRN1</accession>
<feature type="region of interest" description="Disordered" evidence="1">
    <location>
        <begin position="1"/>
        <end position="24"/>
    </location>
</feature>
<dbReference type="PANTHER" id="PTHR36451:SF1">
    <property type="entry name" value="OMEGA-HYDROXY-BETA-DIHYDROMENAQUINONE-9 SULFOTRANSFERASE STF3"/>
    <property type="match status" value="1"/>
</dbReference>
<dbReference type="InterPro" id="IPR027417">
    <property type="entry name" value="P-loop_NTPase"/>
</dbReference>
<evidence type="ECO:0000313" key="3">
    <source>
        <dbReference type="Proteomes" id="UP000192411"/>
    </source>
</evidence>
<dbReference type="OrthoDB" id="9777890at2"/>
<evidence type="ECO:0000313" key="2">
    <source>
        <dbReference type="EMBL" id="ORB65578.1"/>
    </source>
</evidence>
<comment type="caution">
    <text evidence="2">The sequence shown here is derived from an EMBL/GenBank/DDBJ whole genome shotgun (WGS) entry which is preliminary data.</text>
</comment>
<evidence type="ECO:0000256" key="1">
    <source>
        <dbReference type="SAM" id="MobiDB-lite"/>
    </source>
</evidence>
<dbReference type="GO" id="GO:0016740">
    <property type="term" value="F:transferase activity"/>
    <property type="evidence" value="ECO:0007669"/>
    <property type="project" value="UniProtKB-KW"/>
</dbReference>
<sequence length="407" mass="44450">MSDGARSVARSSGSRVTSTQAPGLNPDAVMSAAVEAAGSDDFGPADFVEGLTVLCASVAEQAKLNDIGRFALEQNIVGGLANRLRIHDWLNRNPAIRDEPISAPLVVIGLFRAGTTFLSQLLDQDPANRALLRWEAADSVPPPSPENYRRGPRVDAANEAIEMLESLNPQMRIVHHEDAEGPTECITLLGQDFKSLTWEAMTNVPDYSRWLLGADYTSAYAYHRRVLQVLQSGGRRGRWTLESPNHAIALPALAAEYPDAKLVLLHRDPTVLCASACSLISTLTGTFSDADHTAYIAEHWTDLLAESIDRSEDFRHAHPEREIVDVQYADLVSDPIGTVEKIYAACGQELDEQGRAAVTASVAANPKGRFGTHGYRLEDYGLQAGEISDRFAHYIKRYDVPSETSRA</sequence>
<dbReference type="PANTHER" id="PTHR36451">
    <property type="entry name" value="PAPS-DEPENDENT SULFOTRANSFERASE STF3"/>
    <property type="match status" value="1"/>
</dbReference>
<name>A0A1X0JRN1_9MYCO</name>
<keyword evidence="3" id="KW-1185">Reference proteome</keyword>